<dbReference type="EMBL" id="FNAO01000004">
    <property type="protein sequence ID" value="SDE23724.1"/>
    <property type="molecule type" value="Genomic_DNA"/>
</dbReference>
<keyword evidence="2" id="KW-1185">Reference proteome</keyword>
<reference evidence="1 2" key="1">
    <citation type="submission" date="2016-10" db="EMBL/GenBank/DDBJ databases">
        <authorList>
            <person name="de Groot N.N."/>
        </authorList>
    </citation>
    <scope>NUCLEOTIDE SEQUENCE [LARGE SCALE GENOMIC DNA]</scope>
    <source>
        <strain evidence="1 2">DSM 23421</strain>
    </source>
</reference>
<evidence type="ECO:0000313" key="1">
    <source>
        <dbReference type="EMBL" id="SDE23724.1"/>
    </source>
</evidence>
<gene>
    <name evidence="1" type="ORF">SAMN05421636_10464</name>
</gene>
<dbReference type="AlphaFoldDB" id="A0A1G7B9D0"/>
<sequence>MVGFCAQSGWASVRLENAVRFSAISDLKALFEIITSLLRK</sequence>
<organism evidence="1 2">
    <name type="scientific">Pricia antarctica</name>
    <dbReference type="NCBI Taxonomy" id="641691"/>
    <lineage>
        <taxon>Bacteria</taxon>
        <taxon>Pseudomonadati</taxon>
        <taxon>Bacteroidota</taxon>
        <taxon>Flavobacteriia</taxon>
        <taxon>Flavobacteriales</taxon>
        <taxon>Flavobacteriaceae</taxon>
        <taxon>Pricia</taxon>
    </lineage>
</organism>
<dbReference type="Proteomes" id="UP000199109">
    <property type="component" value="Unassembled WGS sequence"/>
</dbReference>
<proteinExistence type="predicted"/>
<evidence type="ECO:0000313" key="2">
    <source>
        <dbReference type="Proteomes" id="UP000199109"/>
    </source>
</evidence>
<accession>A0A1G7B9D0</accession>
<name>A0A1G7B9D0_9FLAO</name>
<protein>
    <submittedName>
        <fullName evidence="1">Uncharacterized protein</fullName>
    </submittedName>
</protein>